<evidence type="ECO:0000313" key="3">
    <source>
        <dbReference type="Proteomes" id="UP000596902"/>
    </source>
</evidence>
<evidence type="ECO:0000256" key="1">
    <source>
        <dbReference type="SAM" id="MobiDB-lite"/>
    </source>
</evidence>
<evidence type="ECO:0000313" key="2">
    <source>
        <dbReference type="EMBL" id="KAF7681726.1"/>
    </source>
</evidence>
<feature type="region of interest" description="Disordered" evidence="1">
    <location>
        <begin position="40"/>
        <end position="68"/>
    </location>
</feature>
<feature type="compositionally biased region" description="Basic and acidic residues" evidence="1">
    <location>
        <begin position="40"/>
        <end position="56"/>
    </location>
</feature>
<dbReference type="GeneID" id="62198927"/>
<comment type="caution">
    <text evidence="2">The sequence shown here is derived from an EMBL/GenBank/DDBJ whole genome shotgun (WGS) entry which is preliminary data.</text>
</comment>
<name>A0A8H7EIU5_9PLEO</name>
<dbReference type="Proteomes" id="UP000596902">
    <property type="component" value="Unassembled WGS sequence"/>
</dbReference>
<protein>
    <submittedName>
        <fullName evidence="2">Uncharacterized protein</fullName>
    </submittedName>
</protein>
<dbReference type="AlphaFoldDB" id="A0A8H7EIU5"/>
<accession>A0A8H7EIU5</accession>
<proteinExistence type="predicted"/>
<dbReference type="Gene3D" id="3.40.50.300">
    <property type="entry name" value="P-loop containing nucleotide triphosphate hydrolases"/>
    <property type="match status" value="1"/>
</dbReference>
<dbReference type="RefSeq" id="XP_038791605.1">
    <property type="nucleotide sequence ID" value="XM_038925749.1"/>
</dbReference>
<feature type="compositionally biased region" description="Polar residues" evidence="1">
    <location>
        <begin position="58"/>
        <end position="68"/>
    </location>
</feature>
<reference evidence="2" key="2">
    <citation type="submission" date="2020-08" db="EMBL/GenBank/DDBJ databases">
        <title>Draft Genome Sequence of Cumin Blight Pathogen Alternaria burnsii.</title>
        <authorList>
            <person name="Feng Z."/>
        </authorList>
    </citation>
    <scope>NUCLEOTIDE SEQUENCE</scope>
    <source>
        <strain evidence="2">CBS107.38</strain>
    </source>
</reference>
<dbReference type="InterPro" id="IPR027417">
    <property type="entry name" value="P-loop_NTPase"/>
</dbReference>
<dbReference type="EMBL" id="JAAABM010000001">
    <property type="protein sequence ID" value="KAF7681726.1"/>
    <property type="molecule type" value="Genomic_DNA"/>
</dbReference>
<keyword evidence="3" id="KW-1185">Reference proteome</keyword>
<gene>
    <name evidence="2" type="ORF">GT037_000702</name>
</gene>
<sequence>MPERTGILVLGPTEAGKSSFIATVTGSVLMAEAKAREEKLQRKLKEEQEEAQELHVRLQQNNQSATES</sequence>
<organism evidence="2 3">
    <name type="scientific">Alternaria burnsii</name>
    <dbReference type="NCBI Taxonomy" id="1187904"/>
    <lineage>
        <taxon>Eukaryota</taxon>
        <taxon>Fungi</taxon>
        <taxon>Dikarya</taxon>
        <taxon>Ascomycota</taxon>
        <taxon>Pezizomycotina</taxon>
        <taxon>Dothideomycetes</taxon>
        <taxon>Pleosporomycetidae</taxon>
        <taxon>Pleosporales</taxon>
        <taxon>Pleosporineae</taxon>
        <taxon>Pleosporaceae</taxon>
        <taxon>Alternaria</taxon>
        <taxon>Alternaria sect. Alternaria</taxon>
    </lineage>
</organism>
<reference evidence="2" key="1">
    <citation type="submission" date="2020-01" db="EMBL/GenBank/DDBJ databases">
        <authorList>
            <person name="Feng Z.H.Z."/>
        </authorList>
    </citation>
    <scope>NUCLEOTIDE SEQUENCE</scope>
    <source>
        <strain evidence="2">CBS107.38</strain>
    </source>
</reference>